<dbReference type="AlphaFoldDB" id="A0A2P2NFZ7"/>
<evidence type="ECO:0000313" key="1">
    <source>
        <dbReference type="EMBL" id="MBX41385.1"/>
    </source>
</evidence>
<accession>A0A2P2NFZ7</accession>
<proteinExistence type="predicted"/>
<organism evidence="1">
    <name type="scientific">Rhizophora mucronata</name>
    <name type="common">Asiatic mangrove</name>
    <dbReference type="NCBI Taxonomy" id="61149"/>
    <lineage>
        <taxon>Eukaryota</taxon>
        <taxon>Viridiplantae</taxon>
        <taxon>Streptophyta</taxon>
        <taxon>Embryophyta</taxon>
        <taxon>Tracheophyta</taxon>
        <taxon>Spermatophyta</taxon>
        <taxon>Magnoliopsida</taxon>
        <taxon>eudicotyledons</taxon>
        <taxon>Gunneridae</taxon>
        <taxon>Pentapetalae</taxon>
        <taxon>rosids</taxon>
        <taxon>fabids</taxon>
        <taxon>Malpighiales</taxon>
        <taxon>Rhizophoraceae</taxon>
        <taxon>Rhizophora</taxon>
    </lineage>
</organism>
<sequence length="57" mass="6460">MESDSLEHHGQMALLPSPNVLLTQEKPFFIGSKLTRQEHTFTMGTMECKGQQDSMVH</sequence>
<protein>
    <submittedName>
        <fullName evidence="1">Uncharacterized protein</fullName>
    </submittedName>
</protein>
<name>A0A2P2NFZ7_RHIMU</name>
<dbReference type="EMBL" id="GGEC01060901">
    <property type="protein sequence ID" value="MBX41385.1"/>
    <property type="molecule type" value="Transcribed_RNA"/>
</dbReference>
<reference evidence="1" key="1">
    <citation type="submission" date="2018-02" db="EMBL/GenBank/DDBJ databases">
        <title>Rhizophora mucronata_Transcriptome.</title>
        <authorList>
            <person name="Meera S.P."/>
            <person name="Sreeshan A."/>
            <person name="Augustine A."/>
        </authorList>
    </citation>
    <scope>NUCLEOTIDE SEQUENCE</scope>
    <source>
        <tissue evidence="1">Leaf</tissue>
    </source>
</reference>